<evidence type="ECO:0000256" key="1">
    <source>
        <dbReference type="SAM" id="MobiDB-lite"/>
    </source>
</evidence>
<keyword evidence="3" id="KW-1185">Reference proteome</keyword>
<accession>A0A830HDQ1</accession>
<proteinExistence type="predicted"/>
<protein>
    <submittedName>
        <fullName evidence="2">Uncharacterized protein</fullName>
    </submittedName>
</protein>
<name>A0A830HDQ1_9CHLO</name>
<evidence type="ECO:0000313" key="2">
    <source>
        <dbReference type="EMBL" id="GHP05526.1"/>
    </source>
</evidence>
<comment type="caution">
    <text evidence="2">The sequence shown here is derived from an EMBL/GenBank/DDBJ whole genome shotgun (WGS) entry which is preliminary data.</text>
</comment>
<reference evidence="2" key="1">
    <citation type="submission" date="2020-10" db="EMBL/GenBank/DDBJ databases">
        <title>Unveiling of a novel bifunctional photoreceptor, Dualchrome1, isolated from a cosmopolitan green alga.</title>
        <authorList>
            <person name="Suzuki S."/>
            <person name="Kawachi M."/>
        </authorList>
    </citation>
    <scope>NUCLEOTIDE SEQUENCE</scope>
    <source>
        <strain evidence="2">NIES 2893</strain>
    </source>
</reference>
<feature type="region of interest" description="Disordered" evidence="1">
    <location>
        <begin position="1"/>
        <end position="46"/>
    </location>
</feature>
<organism evidence="2 3">
    <name type="scientific">Pycnococcus provasolii</name>
    <dbReference type="NCBI Taxonomy" id="41880"/>
    <lineage>
        <taxon>Eukaryota</taxon>
        <taxon>Viridiplantae</taxon>
        <taxon>Chlorophyta</taxon>
        <taxon>Pseudoscourfieldiophyceae</taxon>
        <taxon>Pseudoscourfieldiales</taxon>
        <taxon>Pycnococcaceae</taxon>
        <taxon>Pycnococcus</taxon>
    </lineage>
</organism>
<dbReference type="AlphaFoldDB" id="A0A830HDQ1"/>
<dbReference type="Proteomes" id="UP000660262">
    <property type="component" value="Unassembled WGS sequence"/>
</dbReference>
<feature type="compositionally biased region" description="Polar residues" evidence="1">
    <location>
        <begin position="21"/>
        <end position="46"/>
    </location>
</feature>
<sequence length="463" mass="49042">MGSKRKRSDVAGGGGGSGGSLRNSWQTPRGTRLTHNGSSLHGQRSELRVTQLTRKSESLRSLLCDYLPPQQRQLADVWRSEFTRRKKQRLPAMARPAWTREKSTHGCGRDVWDCEDICGPYMHTEQTVNAWKTFRGAISKAAPEGQEYVETVESLAVARAQVGDAKGAAKALAALAEADACAAACSGAMVKARNVLWAKAPRHAVQLADAVLAQRHTITAWTVDATFTRAAAARWQAEKDADDSSSAAAATTPRVVDADEMLDNALERFPAVGALLALGKHVVQGSLTEAGAHDDENALLAARRASYEPGVRAASNSGDRDSDLDSDDDLDSDGDLDSDENDFEAPGKAPGKAHGKAPGGKAHDEAPASGIVKEEPATDDAAPKDPLPFTAECGAAFAYVLTSQLSWNKARLAWLISRLACHTTARAGAESALSRAEDGLNEAALSSENAIVLRAFVGSLKGP</sequence>
<feature type="compositionally biased region" description="Acidic residues" evidence="1">
    <location>
        <begin position="324"/>
        <end position="343"/>
    </location>
</feature>
<dbReference type="EMBL" id="BNJQ01000010">
    <property type="protein sequence ID" value="GHP05526.1"/>
    <property type="molecule type" value="Genomic_DNA"/>
</dbReference>
<feature type="region of interest" description="Disordered" evidence="1">
    <location>
        <begin position="308"/>
        <end position="366"/>
    </location>
</feature>
<evidence type="ECO:0000313" key="3">
    <source>
        <dbReference type="Proteomes" id="UP000660262"/>
    </source>
</evidence>
<gene>
    <name evidence="2" type="ORF">PPROV_000427600</name>
</gene>